<sequence>MASVIISKCQIKFLPAVPYFILILNPPYHRQQYLGSMTAMSGFALGSASGSGIGLAIAVAATK</sequence>
<dbReference type="Proteomes" id="UP000325433">
    <property type="component" value="Unassembled WGS sequence"/>
</dbReference>
<proteinExistence type="predicted"/>
<keyword evidence="3" id="KW-1185">Reference proteome</keyword>
<dbReference type="AlphaFoldDB" id="A0A5N6VNK3"/>
<protein>
    <submittedName>
        <fullName evidence="2">Uncharacterized protein</fullName>
    </submittedName>
</protein>
<keyword evidence="1" id="KW-1133">Transmembrane helix</keyword>
<accession>A0A5N6VNK3</accession>
<evidence type="ECO:0000313" key="2">
    <source>
        <dbReference type="EMBL" id="KAE8310021.1"/>
    </source>
</evidence>
<organism evidence="2 3">
    <name type="scientific">Aspergillus transmontanensis</name>
    <dbReference type="NCBI Taxonomy" id="1034304"/>
    <lineage>
        <taxon>Eukaryota</taxon>
        <taxon>Fungi</taxon>
        <taxon>Dikarya</taxon>
        <taxon>Ascomycota</taxon>
        <taxon>Pezizomycotina</taxon>
        <taxon>Eurotiomycetes</taxon>
        <taxon>Eurotiomycetidae</taxon>
        <taxon>Eurotiales</taxon>
        <taxon>Aspergillaceae</taxon>
        <taxon>Aspergillus</taxon>
        <taxon>Aspergillus subgen. Circumdati</taxon>
    </lineage>
</organism>
<evidence type="ECO:0000313" key="3">
    <source>
        <dbReference type="Proteomes" id="UP000325433"/>
    </source>
</evidence>
<reference evidence="3" key="1">
    <citation type="submission" date="2019-04" db="EMBL/GenBank/DDBJ databases">
        <title>Friends and foes A comparative genomics studyof 23 Aspergillus species from section Flavi.</title>
        <authorList>
            <consortium name="DOE Joint Genome Institute"/>
            <person name="Kjaerbolling I."/>
            <person name="Vesth T."/>
            <person name="Frisvad J.C."/>
            <person name="Nybo J.L."/>
            <person name="Theobald S."/>
            <person name="Kildgaard S."/>
            <person name="Isbrandt T."/>
            <person name="Kuo A."/>
            <person name="Sato A."/>
            <person name="Lyhne E.K."/>
            <person name="Kogle M.E."/>
            <person name="Wiebenga A."/>
            <person name="Kun R.S."/>
            <person name="Lubbers R.J."/>
            <person name="Makela M.R."/>
            <person name="Barry K."/>
            <person name="Chovatia M."/>
            <person name="Clum A."/>
            <person name="Daum C."/>
            <person name="Haridas S."/>
            <person name="He G."/>
            <person name="LaButti K."/>
            <person name="Lipzen A."/>
            <person name="Mondo S."/>
            <person name="Riley R."/>
            <person name="Salamov A."/>
            <person name="Simmons B.A."/>
            <person name="Magnuson J.K."/>
            <person name="Henrissat B."/>
            <person name="Mortensen U.H."/>
            <person name="Larsen T.O."/>
            <person name="Devries R.P."/>
            <person name="Grigoriev I.V."/>
            <person name="Machida M."/>
            <person name="Baker S.E."/>
            <person name="Andersen M.R."/>
        </authorList>
    </citation>
    <scope>NUCLEOTIDE SEQUENCE [LARGE SCALE GENOMIC DNA]</scope>
    <source>
        <strain evidence="3">CBS 130015</strain>
    </source>
</reference>
<keyword evidence="1" id="KW-0812">Transmembrane</keyword>
<dbReference type="EMBL" id="ML738359">
    <property type="protein sequence ID" value="KAE8310021.1"/>
    <property type="molecule type" value="Genomic_DNA"/>
</dbReference>
<keyword evidence="1" id="KW-0472">Membrane</keyword>
<feature type="transmembrane region" description="Helical" evidence="1">
    <location>
        <begin position="40"/>
        <end position="61"/>
    </location>
</feature>
<name>A0A5N6VNK3_9EURO</name>
<gene>
    <name evidence="2" type="ORF">BDV41DRAFT_546342</name>
</gene>
<evidence type="ECO:0000256" key="1">
    <source>
        <dbReference type="SAM" id="Phobius"/>
    </source>
</evidence>